<evidence type="ECO:0000256" key="2">
    <source>
        <dbReference type="ARBA" id="ARBA00022679"/>
    </source>
</evidence>
<evidence type="ECO:0000256" key="4">
    <source>
        <dbReference type="ARBA" id="ARBA00023015"/>
    </source>
</evidence>
<dbReference type="InterPro" id="IPR001214">
    <property type="entry name" value="SET_dom"/>
</dbReference>
<dbReference type="Pfam" id="PF00856">
    <property type="entry name" value="SET"/>
    <property type="match status" value="1"/>
</dbReference>
<dbReference type="PANTHER" id="PTHR45747:SF4">
    <property type="entry name" value="HISTONE-LYSINE N-METHYLTRANSFERASE E(Z)"/>
    <property type="match status" value="1"/>
</dbReference>
<dbReference type="Gene3D" id="2.170.270.10">
    <property type="entry name" value="SET domain"/>
    <property type="match status" value="1"/>
</dbReference>
<feature type="domain" description="CXC" evidence="8">
    <location>
        <begin position="406"/>
        <end position="515"/>
    </location>
</feature>
<sequence>MPAEHDAELETLKRNREKAEEVYFQVQTEFLAWKDRMVLETFKRLGNARPSATSPFSFPGHAAFRMPPTASNPLPTPTPKPKDRDAELFIYEWHYDADGKPDAGRAIRMMEVAAPRETFVEHPPYQYCTPASRNENAGMLDNRDAPFVPYPEDPTFPRDAYMTAFQDVQWVSDQKDPDAEVIEYETVRRLHIEHEFSAGVIDQVIQMTGFTPLRPSNDSGLLWAVSQRDLPPVIWGDGRPSSSKPQLPPNFSREDHSSNDVFRQINTGVAKFCPNLNCLTHNCRIHIDPAWGILTPPFAPTKPQLTSAELPVAVHGPYPRCGNDCFSLIDEDDMEDDGLAKVPLDRLSVLTSLFKVDPDASPCDLAVVCKMRCRDVFRHRKDTFDDVDIIPSPSLAPLPDKEKKKGKKTRTKKVDISGRESAISPCVHSGPCSDATSSCACLKLKLSCERNCRCAKDCLRRWEGCNSTCSKSKSCRRSSKCKCRLANRECDPELCVACDARDGQAYFPDDVPQAGRGRKCTNVALQRGIFKKIIVKKSKYGLGAFAGEYIRAGDVLGEYVGELLDNKEELSHRVIIHHHSKLNYCFGLGSGPADKYGKGGEIEPGTVDAQWLGNPTRFLNDSKPHNPNCVAEELRVNGECRLAIRALKSVGNGKELTLRYGDGYWKKAEEAEKGGRPMAVKTGKQRN</sequence>
<evidence type="ECO:0000256" key="6">
    <source>
        <dbReference type="SAM" id="MobiDB-lite"/>
    </source>
</evidence>
<evidence type="ECO:0000313" key="10">
    <source>
        <dbReference type="Proteomes" id="UP001215598"/>
    </source>
</evidence>
<dbReference type="GO" id="GO:0031507">
    <property type="term" value="P:heterochromatin formation"/>
    <property type="evidence" value="ECO:0007669"/>
    <property type="project" value="TreeGrafter"/>
</dbReference>
<dbReference type="GO" id="GO:0035098">
    <property type="term" value="C:ESC/E(Z) complex"/>
    <property type="evidence" value="ECO:0007669"/>
    <property type="project" value="TreeGrafter"/>
</dbReference>
<evidence type="ECO:0008006" key="11">
    <source>
        <dbReference type="Google" id="ProtNLM"/>
    </source>
</evidence>
<proteinExistence type="predicted"/>
<dbReference type="GO" id="GO:0032259">
    <property type="term" value="P:methylation"/>
    <property type="evidence" value="ECO:0007669"/>
    <property type="project" value="UniProtKB-KW"/>
</dbReference>
<name>A0AAD7JTX9_9AGAR</name>
<dbReference type="PROSITE" id="PS50280">
    <property type="entry name" value="SET"/>
    <property type="match status" value="1"/>
</dbReference>
<reference evidence="9" key="1">
    <citation type="submission" date="2023-03" db="EMBL/GenBank/DDBJ databases">
        <title>Massive genome expansion in bonnet fungi (Mycena s.s.) driven by repeated elements and novel gene families across ecological guilds.</title>
        <authorList>
            <consortium name="Lawrence Berkeley National Laboratory"/>
            <person name="Harder C.B."/>
            <person name="Miyauchi S."/>
            <person name="Viragh M."/>
            <person name="Kuo A."/>
            <person name="Thoen E."/>
            <person name="Andreopoulos B."/>
            <person name="Lu D."/>
            <person name="Skrede I."/>
            <person name="Drula E."/>
            <person name="Henrissat B."/>
            <person name="Morin E."/>
            <person name="Kohler A."/>
            <person name="Barry K."/>
            <person name="LaButti K."/>
            <person name="Morin E."/>
            <person name="Salamov A."/>
            <person name="Lipzen A."/>
            <person name="Mereny Z."/>
            <person name="Hegedus B."/>
            <person name="Baldrian P."/>
            <person name="Stursova M."/>
            <person name="Weitz H."/>
            <person name="Taylor A."/>
            <person name="Grigoriev I.V."/>
            <person name="Nagy L.G."/>
            <person name="Martin F."/>
            <person name="Kauserud H."/>
        </authorList>
    </citation>
    <scope>NUCLEOTIDE SEQUENCE</scope>
    <source>
        <strain evidence="9">CBHHK182m</strain>
    </source>
</reference>
<evidence type="ECO:0000313" key="9">
    <source>
        <dbReference type="EMBL" id="KAJ7771676.1"/>
    </source>
</evidence>
<evidence type="ECO:0000256" key="3">
    <source>
        <dbReference type="ARBA" id="ARBA00022691"/>
    </source>
</evidence>
<evidence type="ECO:0000256" key="1">
    <source>
        <dbReference type="ARBA" id="ARBA00022603"/>
    </source>
</evidence>
<organism evidence="9 10">
    <name type="scientific">Mycena metata</name>
    <dbReference type="NCBI Taxonomy" id="1033252"/>
    <lineage>
        <taxon>Eukaryota</taxon>
        <taxon>Fungi</taxon>
        <taxon>Dikarya</taxon>
        <taxon>Basidiomycota</taxon>
        <taxon>Agaricomycotina</taxon>
        <taxon>Agaricomycetes</taxon>
        <taxon>Agaricomycetidae</taxon>
        <taxon>Agaricales</taxon>
        <taxon>Marasmiineae</taxon>
        <taxon>Mycenaceae</taxon>
        <taxon>Mycena</taxon>
    </lineage>
</organism>
<dbReference type="Proteomes" id="UP001215598">
    <property type="component" value="Unassembled WGS sequence"/>
</dbReference>
<dbReference type="GO" id="GO:0046976">
    <property type="term" value="F:histone H3K27 methyltransferase activity"/>
    <property type="evidence" value="ECO:0007669"/>
    <property type="project" value="TreeGrafter"/>
</dbReference>
<keyword evidence="2" id="KW-0808">Transferase</keyword>
<evidence type="ECO:0000256" key="5">
    <source>
        <dbReference type="ARBA" id="ARBA00023163"/>
    </source>
</evidence>
<keyword evidence="1" id="KW-0489">Methyltransferase</keyword>
<dbReference type="AlphaFoldDB" id="A0AAD7JTX9"/>
<dbReference type="SUPFAM" id="SSF82199">
    <property type="entry name" value="SET domain"/>
    <property type="match status" value="1"/>
</dbReference>
<dbReference type="InterPro" id="IPR046341">
    <property type="entry name" value="SET_dom_sf"/>
</dbReference>
<protein>
    <recommendedName>
        <fullName evidence="11">SET domain-containing protein</fullName>
    </recommendedName>
</protein>
<dbReference type="InterPro" id="IPR026489">
    <property type="entry name" value="CXC_dom"/>
</dbReference>
<feature type="region of interest" description="Disordered" evidence="6">
    <location>
        <begin position="50"/>
        <end position="80"/>
    </location>
</feature>
<dbReference type="GO" id="GO:0003682">
    <property type="term" value="F:chromatin binding"/>
    <property type="evidence" value="ECO:0007669"/>
    <property type="project" value="TreeGrafter"/>
</dbReference>
<dbReference type="SMART" id="SM00317">
    <property type="entry name" value="SET"/>
    <property type="match status" value="1"/>
</dbReference>
<feature type="domain" description="SET" evidence="7">
    <location>
        <begin position="531"/>
        <end position="661"/>
    </location>
</feature>
<gene>
    <name evidence="9" type="ORF">B0H16DRAFT_1514285</name>
</gene>
<feature type="region of interest" description="Disordered" evidence="6">
    <location>
        <begin position="395"/>
        <end position="415"/>
    </location>
</feature>
<dbReference type="PROSITE" id="PS51633">
    <property type="entry name" value="CXC"/>
    <property type="match status" value="1"/>
</dbReference>
<accession>A0AAD7JTX9</accession>
<evidence type="ECO:0000259" key="8">
    <source>
        <dbReference type="PROSITE" id="PS51633"/>
    </source>
</evidence>
<evidence type="ECO:0000259" key="7">
    <source>
        <dbReference type="PROSITE" id="PS50280"/>
    </source>
</evidence>
<keyword evidence="3" id="KW-0949">S-adenosyl-L-methionine</keyword>
<dbReference type="PANTHER" id="PTHR45747">
    <property type="entry name" value="HISTONE-LYSINE N-METHYLTRANSFERASE E(Z)"/>
    <property type="match status" value="1"/>
</dbReference>
<keyword evidence="4" id="KW-0805">Transcription regulation</keyword>
<comment type="caution">
    <text evidence="9">The sequence shown here is derived from an EMBL/GenBank/DDBJ whole genome shotgun (WGS) entry which is preliminary data.</text>
</comment>
<feature type="region of interest" description="Disordered" evidence="6">
    <location>
        <begin position="235"/>
        <end position="257"/>
    </location>
</feature>
<keyword evidence="10" id="KW-1185">Reference proteome</keyword>
<keyword evidence="5" id="KW-0804">Transcription</keyword>
<dbReference type="EMBL" id="JARKIB010000015">
    <property type="protein sequence ID" value="KAJ7771676.1"/>
    <property type="molecule type" value="Genomic_DNA"/>
</dbReference>
<dbReference type="InterPro" id="IPR045318">
    <property type="entry name" value="EZH1/2-like"/>
</dbReference>